<gene>
    <name evidence="4" type="ORF">NBH00_20920</name>
</gene>
<dbReference type="InterPro" id="IPR027417">
    <property type="entry name" value="P-loop_NTPase"/>
</dbReference>
<dbReference type="CDD" id="cd06170">
    <property type="entry name" value="LuxR_C_like"/>
    <property type="match status" value="1"/>
</dbReference>
<dbReference type="Gene3D" id="1.10.10.10">
    <property type="entry name" value="Winged helix-like DNA-binding domain superfamily/Winged helix DNA-binding domain"/>
    <property type="match status" value="1"/>
</dbReference>
<dbReference type="SMART" id="SM00421">
    <property type="entry name" value="HTH_LUXR"/>
    <property type="match status" value="1"/>
</dbReference>
<dbReference type="Pfam" id="PF13191">
    <property type="entry name" value="AAA_16"/>
    <property type="match status" value="1"/>
</dbReference>
<dbReference type="InterPro" id="IPR041664">
    <property type="entry name" value="AAA_16"/>
</dbReference>
<dbReference type="Gene3D" id="1.25.40.10">
    <property type="entry name" value="Tetratricopeptide repeat domain"/>
    <property type="match status" value="2"/>
</dbReference>
<evidence type="ECO:0000256" key="1">
    <source>
        <dbReference type="ARBA" id="ARBA00022741"/>
    </source>
</evidence>
<keyword evidence="1" id="KW-0547">Nucleotide-binding</keyword>
<dbReference type="InterPro" id="IPR000792">
    <property type="entry name" value="Tscrpt_reg_LuxR_C"/>
</dbReference>
<dbReference type="Proteomes" id="UP001056035">
    <property type="component" value="Chromosome"/>
</dbReference>
<organism evidence="4 5">
    <name type="scientific">Paraconexibacter antarcticus</name>
    <dbReference type="NCBI Taxonomy" id="2949664"/>
    <lineage>
        <taxon>Bacteria</taxon>
        <taxon>Bacillati</taxon>
        <taxon>Actinomycetota</taxon>
        <taxon>Thermoleophilia</taxon>
        <taxon>Solirubrobacterales</taxon>
        <taxon>Paraconexibacteraceae</taxon>
        <taxon>Paraconexibacter</taxon>
    </lineage>
</organism>
<dbReference type="InterPro" id="IPR016032">
    <property type="entry name" value="Sig_transdc_resp-reg_C-effctor"/>
</dbReference>
<dbReference type="RefSeq" id="WP_254570515.1">
    <property type="nucleotide sequence ID" value="NZ_CP098502.1"/>
</dbReference>
<evidence type="ECO:0000256" key="2">
    <source>
        <dbReference type="ARBA" id="ARBA00022840"/>
    </source>
</evidence>
<dbReference type="PROSITE" id="PS50043">
    <property type="entry name" value="HTH_LUXR_2"/>
    <property type="match status" value="1"/>
</dbReference>
<dbReference type="PANTHER" id="PTHR16305:SF35">
    <property type="entry name" value="TRANSCRIPTIONAL ACTIVATOR DOMAIN"/>
    <property type="match status" value="1"/>
</dbReference>
<proteinExistence type="predicted"/>
<dbReference type="InterPro" id="IPR036388">
    <property type="entry name" value="WH-like_DNA-bd_sf"/>
</dbReference>
<keyword evidence="2" id="KW-0067">ATP-binding</keyword>
<dbReference type="SUPFAM" id="SSF52540">
    <property type="entry name" value="P-loop containing nucleoside triphosphate hydrolases"/>
    <property type="match status" value="1"/>
</dbReference>
<dbReference type="SUPFAM" id="SSF46894">
    <property type="entry name" value="C-terminal effector domain of the bipartite response regulators"/>
    <property type="match status" value="1"/>
</dbReference>
<dbReference type="PROSITE" id="PS00622">
    <property type="entry name" value="HTH_LUXR_1"/>
    <property type="match status" value="1"/>
</dbReference>
<name>A0ABY5DSA3_9ACTN</name>
<sequence length="941" mass="99160">MEAARTLAATGAQRTALPLLDRQAELSALGDAIAATAAGEGRVVLVEGTPGVGKTRLLAEARRLLDAAGLRVLPARGGEIEREHPYGVVRQLFESALLGPEPVGWMRGPAAPATSVFRPDAAVDPDAFTTLGGLYWLTVNAATEGPLALVVDDLHWVDRPSLHYLQYLVRRIEGVPVLVVLGGRPDESDLLADITTAPATSRLRPAPLSARAAGLIAQELLGVRPAAHFAEACWRATSGNPLLLVELLRALRAEGIAPDDANVEMVDQVGPSAVARIALVRLRRLGAQTIAVAQAVAILGEGAASPLIAELAEVEDGAVSPAVAALIEAEILDAEPPLGFVHPVVRDAVYAELTPDARDRRHARAAELLHARAADADVVGAHLLLAAPRGERWIVTVLRSAAADAAARGAVETALTFLRRALAERPGDADPELQLQVGLAEGALDPAAAVGHLEAARRSLADEARRAWVGELITRLLVFDRPADAIAAARRTREELPPGLSDTAAALVAVERWAGRFTDADPAPAPTPVPAGARGRMLMAVQAWELALAGAPAETCVAQAASALLLDAPAGSGPVFTQNGLLTAMIGSTVLLLADDERAQHFWDAWQTEAEQVGRVHAVIAGAIWQAMLHLRRGELPGAEAAMRMAIEGPRRWGPGTETASPASLGLLAEILIERGDLAGAHELIDAVPGRHRPTTEGELHVRCRELRLLVLEGRHAEALDGFEGVRARLETVRNPAWYPWRSIRAAALAGLGRGEEAMATATEELELARSWGTPGPIARALTLTGELTGRVEDFEEAVALSGGPLARLEHARALLALGGAVRRRGQPREARAHLRDAHDLALRCGAAPIARAARDELAAAGGRPRAVSGSGPDALTPSERRVAELAAAGRRNQDIAQQLFLSPKTIEVHLSSAYRKLGIRARGELGAALGVERRRPSSGR</sequence>
<evidence type="ECO:0000313" key="5">
    <source>
        <dbReference type="Proteomes" id="UP001056035"/>
    </source>
</evidence>
<keyword evidence="5" id="KW-1185">Reference proteome</keyword>
<feature type="domain" description="HTH luxR-type" evidence="3">
    <location>
        <begin position="869"/>
        <end position="934"/>
    </location>
</feature>
<dbReference type="Pfam" id="PF00196">
    <property type="entry name" value="GerE"/>
    <property type="match status" value="1"/>
</dbReference>
<dbReference type="PRINTS" id="PR00038">
    <property type="entry name" value="HTHLUXR"/>
</dbReference>
<accession>A0ABY5DSA3</accession>
<dbReference type="SUPFAM" id="SSF48452">
    <property type="entry name" value="TPR-like"/>
    <property type="match status" value="1"/>
</dbReference>
<dbReference type="EMBL" id="CP098502">
    <property type="protein sequence ID" value="UTI63794.1"/>
    <property type="molecule type" value="Genomic_DNA"/>
</dbReference>
<dbReference type="InterPro" id="IPR011990">
    <property type="entry name" value="TPR-like_helical_dom_sf"/>
</dbReference>
<evidence type="ECO:0000313" key="4">
    <source>
        <dbReference type="EMBL" id="UTI63794.1"/>
    </source>
</evidence>
<reference evidence="4 5" key="1">
    <citation type="submission" date="2022-06" db="EMBL/GenBank/DDBJ databases">
        <title>Paraconexibacter antarcticus.</title>
        <authorList>
            <person name="Kim C.S."/>
        </authorList>
    </citation>
    <scope>NUCLEOTIDE SEQUENCE [LARGE SCALE GENOMIC DNA]</scope>
    <source>
        <strain evidence="4 5">02-257</strain>
    </source>
</reference>
<protein>
    <submittedName>
        <fullName evidence="4">AAA family ATPase</fullName>
    </submittedName>
</protein>
<evidence type="ECO:0000259" key="3">
    <source>
        <dbReference type="PROSITE" id="PS50043"/>
    </source>
</evidence>
<dbReference type="PANTHER" id="PTHR16305">
    <property type="entry name" value="TESTICULAR SOLUBLE ADENYLYL CYCLASE"/>
    <property type="match status" value="1"/>
</dbReference>